<comment type="caution">
    <text evidence="2">The sequence shown here is derived from an EMBL/GenBank/DDBJ whole genome shotgun (WGS) entry which is preliminary data.</text>
</comment>
<feature type="chain" id="PRO_5045210460" evidence="1">
    <location>
        <begin position="19"/>
        <end position="111"/>
    </location>
</feature>
<proteinExistence type="predicted"/>
<gene>
    <name evidence="2" type="ORF">JIV24_09160</name>
</gene>
<dbReference type="EMBL" id="JAENRR010000017">
    <property type="protein sequence ID" value="MBK3517503.1"/>
    <property type="molecule type" value="Genomic_DNA"/>
</dbReference>
<dbReference type="RefSeq" id="WP_200464733.1">
    <property type="nucleotide sequence ID" value="NZ_JAENRR010000017.1"/>
</dbReference>
<evidence type="ECO:0000313" key="3">
    <source>
        <dbReference type="Proteomes" id="UP000605676"/>
    </source>
</evidence>
<dbReference type="Proteomes" id="UP000605676">
    <property type="component" value="Unassembled WGS sequence"/>
</dbReference>
<keyword evidence="3" id="KW-1185">Reference proteome</keyword>
<feature type="signal peptide" evidence="1">
    <location>
        <begin position="1"/>
        <end position="18"/>
    </location>
</feature>
<accession>A0ABS1HIK7</accession>
<organism evidence="2 3">
    <name type="scientific">Carboxylicivirga marina</name>
    <dbReference type="NCBI Taxonomy" id="2800988"/>
    <lineage>
        <taxon>Bacteria</taxon>
        <taxon>Pseudomonadati</taxon>
        <taxon>Bacteroidota</taxon>
        <taxon>Bacteroidia</taxon>
        <taxon>Marinilabiliales</taxon>
        <taxon>Marinilabiliaceae</taxon>
        <taxon>Carboxylicivirga</taxon>
    </lineage>
</organism>
<evidence type="ECO:0000256" key="1">
    <source>
        <dbReference type="SAM" id="SignalP"/>
    </source>
</evidence>
<evidence type="ECO:0000313" key="2">
    <source>
        <dbReference type="EMBL" id="MBK3517503.1"/>
    </source>
</evidence>
<sequence>MKNLLMLALLFICIAANAQNKEPYVKVAEKNLKTWVEVCDLDDQQQKDLLVVVTKKQKELHTIKFENKDNKEQAKALGKEVTKKYSKEIKDIVGAENIQKMNAYYRKANKK</sequence>
<keyword evidence="1" id="KW-0732">Signal</keyword>
<protein>
    <submittedName>
        <fullName evidence="2">Uncharacterized protein</fullName>
    </submittedName>
</protein>
<reference evidence="2 3" key="1">
    <citation type="submission" date="2021-01" db="EMBL/GenBank/DDBJ databases">
        <title>Carboxyliciviraga sp.nov., isolated from coastal sediments.</title>
        <authorList>
            <person name="Lu D."/>
            <person name="Zhang T."/>
        </authorList>
    </citation>
    <scope>NUCLEOTIDE SEQUENCE [LARGE SCALE GENOMIC DNA]</scope>
    <source>
        <strain evidence="2 3">N1Y132</strain>
    </source>
</reference>
<name>A0ABS1HIK7_9BACT</name>